<dbReference type="EMBL" id="CAJNOJ010000001">
    <property type="protein sequence ID" value="CAF0720085.1"/>
    <property type="molecule type" value="Genomic_DNA"/>
</dbReference>
<keyword evidence="1" id="KW-0175">Coiled coil</keyword>
<feature type="region of interest" description="Disordered" evidence="2">
    <location>
        <begin position="370"/>
        <end position="392"/>
    </location>
</feature>
<name>A0A813MP42_ADIRI</name>
<accession>A0A813MP42</accession>
<dbReference type="Proteomes" id="UP000663852">
    <property type="component" value="Unassembled WGS sequence"/>
</dbReference>
<evidence type="ECO:0000256" key="2">
    <source>
        <dbReference type="SAM" id="MobiDB-lite"/>
    </source>
</evidence>
<feature type="compositionally biased region" description="Pro residues" evidence="2">
    <location>
        <begin position="382"/>
        <end position="392"/>
    </location>
</feature>
<evidence type="ECO:0000313" key="4">
    <source>
        <dbReference type="Proteomes" id="UP000663852"/>
    </source>
</evidence>
<evidence type="ECO:0008006" key="5">
    <source>
        <dbReference type="Google" id="ProtNLM"/>
    </source>
</evidence>
<proteinExistence type="predicted"/>
<gene>
    <name evidence="3" type="ORF">EDS130_LOCUS155</name>
</gene>
<evidence type="ECO:0000256" key="1">
    <source>
        <dbReference type="SAM" id="Coils"/>
    </source>
</evidence>
<evidence type="ECO:0000313" key="3">
    <source>
        <dbReference type="EMBL" id="CAF0720085.1"/>
    </source>
</evidence>
<reference evidence="3" key="1">
    <citation type="submission" date="2021-02" db="EMBL/GenBank/DDBJ databases">
        <authorList>
            <person name="Nowell W R."/>
        </authorList>
    </citation>
    <scope>NUCLEOTIDE SEQUENCE</scope>
</reference>
<comment type="caution">
    <text evidence="3">The sequence shown here is derived from an EMBL/GenBank/DDBJ whole genome shotgun (WGS) entry which is preliminary data.</text>
</comment>
<dbReference type="OrthoDB" id="10000143at2759"/>
<dbReference type="AlphaFoldDB" id="A0A813MP42"/>
<sequence>MKNLHELDNQSLLERLNRINEENDHLRRENRLFSRYLLRSHSSKIVQTFDEYEYEDENEILRKILHQIKPSETARRLAMNKSVIGWVKVPVNWGVQRFTNYISLVEQERFILAAYEAEQSRLELERMNRKANAAIYSFEVAFQSIESDEIAQETLNYELRRRVERYRVDVGDEEFYSPCMHVPGELVVSRINKRIHSRTSLIGLIRINTARLHIRMGEIDAKIRMVDDFNDKMDEVDITTMRTRKINNSEIYEEINRKFRLEKSSQYPLFRRLQEDKKFLSDQERIISEMEKKCELLRNYIDRIMVEIKDIQREYEIIWKENNFLRTRIADVQQVPTITDYAHIMKQTKVLRHGIDIWTKRVHIAKNMLSEITRQQPKPPRRLPPLQPNDVD</sequence>
<feature type="coiled-coil region" evidence="1">
    <location>
        <begin position="2"/>
        <end position="29"/>
    </location>
</feature>
<organism evidence="3 4">
    <name type="scientific">Adineta ricciae</name>
    <name type="common">Rotifer</name>
    <dbReference type="NCBI Taxonomy" id="249248"/>
    <lineage>
        <taxon>Eukaryota</taxon>
        <taxon>Metazoa</taxon>
        <taxon>Spiralia</taxon>
        <taxon>Gnathifera</taxon>
        <taxon>Rotifera</taxon>
        <taxon>Eurotatoria</taxon>
        <taxon>Bdelloidea</taxon>
        <taxon>Adinetida</taxon>
        <taxon>Adinetidae</taxon>
        <taxon>Adineta</taxon>
    </lineage>
</organism>
<protein>
    <recommendedName>
        <fullName evidence="5">DUF4201 domain-containing protein</fullName>
    </recommendedName>
</protein>